<dbReference type="Pfam" id="PF01890">
    <property type="entry name" value="CbiG_C"/>
    <property type="match status" value="1"/>
</dbReference>
<reference evidence="2 5" key="1">
    <citation type="submission" date="2016-10" db="EMBL/GenBank/DDBJ databases">
        <title>Methanohalophilus halophilus.</title>
        <authorList>
            <person name="L'haridon S."/>
        </authorList>
    </citation>
    <scope>NUCLEOTIDE SEQUENCE [LARGE SCALE GENOMIC DNA]</scope>
    <source>
        <strain evidence="2 5">Z-7982</strain>
    </source>
</reference>
<evidence type="ECO:0000313" key="3">
    <source>
        <dbReference type="EMBL" id="RNI09819.1"/>
    </source>
</evidence>
<dbReference type="Proteomes" id="UP000186879">
    <property type="component" value="Chromosome"/>
</dbReference>
<name>A0A1L3Q2P4_9EURY</name>
<dbReference type="AlphaFoldDB" id="A0A1L3Q2P4"/>
<keyword evidence="4" id="KW-0378">Hydrolase</keyword>
<dbReference type="KEGG" id="mhaz:BHR79_06260"/>
<organism evidence="2 5">
    <name type="scientific">Methanohalophilus halophilus</name>
    <dbReference type="NCBI Taxonomy" id="2177"/>
    <lineage>
        <taxon>Archaea</taxon>
        <taxon>Methanobacteriati</taxon>
        <taxon>Methanobacteriota</taxon>
        <taxon>Stenosarchaea group</taxon>
        <taxon>Methanomicrobia</taxon>
        <taxon>Methanosarcinales</taxon>
        <taxon>Methanosarcinaceae</taxon>
        <taxon>Methanohalophilus</taxon>
    </lineage>
</organism>
<reference evidence="4 6" key="2">
    <citation type="submission" date="2016-10" db="EMBL/GenBank/DDBJ databases">
        <authorList>
            <person name="de Groot N.N."/>
        </authorList>
    </citation>
    <scope>NUCLEOTIDE SEQUENCE [LARGE SCALE GENOMIC DNA]</scope>
    <source>
        <strain evidence="4 6">Z-7982</strain>
    </source>
</reference>
<dbReference type="PANTHER" id="PTHR37477">
    <property type="entry name" value="COBALT-PRECORRIN-5A HYDROLASE"/>
    <property type="match status" value="1"/>
</dbReference>
<keyword evidence="5" id="KW-1185">Reference proteome</keyword>
<dbReference type="RefSeq" id="WP_072561561.1">
    <property type="nucleotide sequence ID" value="NZ_CP017921.1"/>
</dbReference>
<dbReference type="GeneID" id="30583352"/>
<dbReference type="Proteomes" id="UP000198669">
    <property type="component" value="Unassembled WGS sequence"/>
</dbReference>
<protein>
    <submittedName>
        <fullName evidence="2">Cobalamin biosynthesis protein</fullName>
    </submittedName>
    <submittedName>
        <fullName evidence="4">Cobalt-precorrin 5A hydrolase</fullName>
    </submittedName>
</protein>
<dbReference type="EMBL" id="CP017921">
    <property type="protein sequence ID" value="APH39125.1"/>
    <property type="molecule type" value="Genomic_DNA"/>
</dbReference>
<accession>A0A1L3Q2P4</accession>
<dbReference type="InterPro" id="IPR002750">
    <property type="entry name" value="CobE/GbiG_C"/>
</dbReference>
<dbReference type="STRING" id="2177.BHR79_06260"/>
<gene>
    <name evidence="2" type="ORF">BHR79_06260</name>
    <name evidence="3" type="ORF">EFE40_03995</name>
    <name evidence="4" type="ORF">SAMN04515625_1259</name>
</gene>
<proteinExistence type="predicted"/>
<dbReference type="EMBL" id="RJJG01000003">
    <property type="protein sequence ID" value="RNI09819.1"/>
    <property type="molecule type" value="Genomic_DNA"/>
</dbReference>
<evidence type="ECO:0000313" key="4">
    <source>
        <dbReference type="EMBL" id="SDW58387.1"/>
    </source>
</evidence>
<evidence type="ECO:0000313" key="7">
    <source>
        <dbReference type="Proteomes" id="UP000267921"/>
    </source>
</evidence>
<evidence type="ECO:0000313" key="2">
    <source>
        <dbReference type="EMBL" id="APH39125.1"/>
    </source>
</evidence>
<dbReference type="InterPro" id="IPR052553">
    <property type="entry name" value="CbiG_hydrolase"/>
</dbReference>
<dbReference type="OrthoDB" id="121172at2157"/>
<sequence>MIIGIGARRGIHEEEVLEAIAQALETTNTRKEDIEALASAELKKDEQGLKNAAEIIGVPIHFLPHSKLNEIDVPSKSRASRFGLKGVAEPCALALSTNQNLIMKKKVYGRITIAIAD</sequence>
<evidence type="ECO:0000259" key="1">
    <source>
        <dbReference type="Pfam" id="PF01890"/>
    </source>
</evidence>
<evidence type="ECO:0000313" key="6">
    <source>
        <dbReference type="Proteomes" id="UP000198669"/>
    </source>
</evidence>
<dbReference type="EMBL" id="FNMU01000003">
    <property type="protein sequence ID" value="SDW58387.1"/>
    <property type="molecule type" value="Genomic_DNA"/>
</dbReference>
<dbReference type="PANTHER" id="PTHR37477:SF1">
    <property type="entry name" value="COBALT-PRECORRIN-5A HYDROLASE"/>
    <property type="match status" value="1"/>
</dbReference>
<dbReference type="Gene3D" id="3.30.420.180">
    <property type="entry name" value="CobE/GbiG C-terminal domain"/>
    <property type="match status" value="1"/>
</dbReference>
<reference evidence="3 7" key="3">
    <citation type="submission" date="2018-10" db="EMBL/GenBank/DDBJ databases">
        <title>Cultivation of a novel Methanohalophilus strain from Kebrit Deep of the Red Sea and a genomic comparison of members of the genus Methanohalophilus.</title>
        <authorList>
            <person name="Guan Y."/>
            <person name="Ngugi D.K."/>
            <person name="Stingl U."/>
        </authorList>
    </citation>
    <scope>NUCLEOTIDE SEQUENCE [LARGE SCALE GENOMIC DNA]</scope>
    <source>
        <strain evidence="3 7">DSM 3094</strain>
    </source>
</reference>
<dbReference type="GO" id="GO:0009236">
    <property type="term" value="P:cobalamin biosynthetic process"/>
    <property type="evidence" value="ECO:0007669"/>
    <property type="project" value="InterPro"/>
</dbReference>
<dbReference type="Proteomes" id="UP000267921">
    <property type="component" value="Unassembled WGS sequence"/>
</dbReference>
<feature type="domain" description="CobE/GbiG C-terminal" evidence="1">
    <location>
        <begin position="2"/>
        <end position="116"/>
    </location>
</feature>
<evidence type="ECO:0000313" key="5">
    <source>
        <dbReference type="Proteomes" id="UP000186879"/>
    </source>
</evidence>
<dbReference type="InterPro" id="IPR036518">
    <property type="entry name" value="CobE/GbiG_C_sf"/>
</dbReference>
<dbReference type="SUPFAM" id="SSF159664">
    <property type="entry name" value="CobE/GbiG C-terminal domain-like"/>
    <property type="match status" value="1"/>
</dbReference>
<dbReference type="GO" id="GO:0016787">
    <property type="term" value="F:hydrolase activity"/>
    <property type="evidence" value="ECO:0007669"/>
    <property type="project" value="UniProtKB-KW"/>
</dbReference>